<name>A0ACB6QS39_9PLEO</name>
<organism evidence="1 2">
    <name type="scientific">Lindgomyces ingoldianus</name>
    <dbReference type="NCBI Taxonomy" id="673940"/>
    <lineage>
        <taxon>Eukaryota</taxon>
        <taxon>Fungi</taxon>
        <taxon>Dikarya</taxon>
        <taxon>Ascomycota</taxon>
        <taxon>Pezizomycotina</taxon>
        <taxon>Dothideomycetes</taxon>
        <taxon>Pleosporomycetidae</taxon>
        <taxon>Pleosporales</taxon>
        <taxon>Lindgomycetaceae</taxon>
        <taxon>Lindgomyces</taxon>
    </lineage>
</organism>
<keyword evidence="2" id="KW-1185">Reference proteome</keyword>
<accession>A0ACB6QS39</accession>
<comment type="caution">
    <text evidence="1">The sequence shown here is derived from an EMBL/GenBank/DDBJ whole genome shotgun (WGS) entry which is preliminary data.</text>
</comment>
<evidence type="ECO:0000313" key="2">
    <source>
        <dbReference type="Proteomes" id="UP000799755"/>
    </source>
</evidence>
<gene>
    <name evidence="1" type="ORF">BDR25DRAFT_315274</name>
</gene>
<evidence type="ECO:0000313" key="1">
    <source>
        <dbReference type="EMBL" id="KAF2469706.1"/>
    </source>
</evidence>
<reference evidence="1" key="1">
    <citation type="journal article" date="2020" name="Stud. Mycol.">
        <title>101 Dothideomycetes genomes: a test case for predicting lifestyles and emergence of pathogens.</title>
        <authorList>
            <person name="Haridas S."/>
            <person name="Albert R."/>
            <person name="Binder M."/>
            <person name="Bloem J."/>
            <person name="Labutti K."/>
            <person name="Salamov A."/>
            <person name="Andreopoulos B."/>
            <person name="Baker S."/>
            <person name="Barry K."/>
            <person name="Bills G."/>
            <person name="Bluhm B."/>
            <person name="Cannon C."/>
            <person name="Castanera R."/>
            <person name="Culley D."/>
            <person name="Daum C."/>
            <person name="Ezra D."/>
            <person name="Gonzalez J."/>
            <person name="Henrissat B."/>
            <person name="Kuo A."/>
            <person name="Liang C."/>
            <person name="Lipzen A."/>
            <person name="Lutzoni F."/>
            <person name="Magnuson J."/>
            <person name="Mondo S."/>
            <person name="Nolan M."/>
            <person name="Ohm R."/>
            <person name="Pangilinan J."/>
            <person name="Park H.-J."/>
            <person name="Ramirez L."/>
            <person name="Alfaro M."/>
            <person name="Sun H."/>
            <person name="Tritt A."/>
            <person name="Yoshinaga Y."/>
            <person name="Zwiers L.-H."/>
            <person name="Turgeon B."/>
            <person name="Goodwin S."/>
            <person name="Spatafora J."/>
            <person name="Crous P."/>
            <person name="Grigoriev I."/>
        </authorList>
    </citation>
    <scope>NUCLEOTIDE SEQUENCE</scope>
    <source>
        <strain evidence="1">ATCC 200398</strain>
    </source>
</reference>
<protein>
    <submittedName>
        <fullName evidence="1">Uncharacterized protein</fullName>
    </submittedName>
</protein>
<dbReference type="EMBL" id="MU003511">
    <property type="protein sequence ID" value="KAF2469706.1"/>
    <property type="molecule type" value="Genomic_DNA"/>
</dbReference>
<proteinExistence type="predicted"/>
<sequence length="737" mass="83180">MEGLYSNEATITPRSRYTHEDESLAAEKPSAKSDEREASSSPVQDVSTAASIDQGPMDTFAGFSDDERLVNPSKWNTKLAMMERSIIASSSFRDVKDVKVLELPRCRELMSNMSQSVMKMREIGYCSQGISAVVARKDRGSVAELVWISISELEELRELTDLSICLVFLRNVRFYQIAEQVRKLSSESKTTALQLAATVIVKFLDIAIISYSGAHFEDLRTKNLHLSLEDASEIGIAESLILRPRHLQCLDAYFHHEQVWVFEEVDLGLQRSNTPLYLLTTMEIFSDIWGPVWAVHEGGRINRFNVGTGSIFPWAREPTDPRLLDGEIFAHWSNYETDLVQKRSSVENTPSFPLHSEKAKLLIGANTIFYVNLSCPLEPDAYATSLREQRCLGILGTERPKMCFDSSNATAVITPPGVQIGGQLQWKLRKGSTLKEVILTAWSREPYRRDPKVLSGWYGVEVSLCTRNARRRRLGRILGSWTMRNYLEGMLLDWPSEQCKESYFNALNSEDASGVTEFRHLYLTRPEWRQPLAFAVVRSLEALNETGAQTNHDFTALFSPNSRETWTATFSKGDQAWAGLLKDTVESCAVGVITPDCLEFKHERWQSLCRSTHNPGMSKRPKSLGVLETAMSINESAQVPQTLRKDDENSPNPRWNIQHLPASTTFDLGESGRLAFLSLCGDGTRAIMAWRTPKVFRRLQEGVVRGQGGWLHHWERVLDMLAPIDPINIYVASAEPF</sequence>
<dbReference type="Proteomes" id="UP000799755">
    <property type="component" value="Unassembled WGS sequence"/>
</dbReference>